<dbReference type="Proteomes" id="UP000078397">
    <property type="component" value="Unassembled WGS sequence"/>
</dbReference>
<feature type="region of interest" description="Disordered" evidence="1">
    <location>
        <begin position="32"/>
        <end position="71"/>
    </location>
</feature>
<dbReference type="GeneID" id="33936711"/>
<accession>A0A219AQE4</accession>
<gene>
    <name evidence="2" type="ORF">VFPPC_17797</name>
</gene>
<name>A0A219AQE4_METCM</name>
<dbReference type="EMBL" id="LSBJ02000004">
    <property type="protein sequence ID" value="OWT43010.1"/>
    <property type="molecule type" value="Genomic_DNA"/>
</dbReference>
<comment type="caution">
    <text evidence="2">The sequence shown here is derived from an EMBL/GenBank/DDBJ whole genome shotgun (WGS) entry which is preliminary data.</text>
</comment>
<dbReference type="AlphaFoldDB" id="A0A219AQE4"/>
<feature type="compositionally biased region" description="Low complexity" evidence="1">
    <location>
        <begin position="117"/>
        <end position="126"/>
    </location>
</feature>
<dbReference type="KEGG" id="pchm:VFPPC_17797"/>
<proteinExistence type="predicted"/>
<protein>
    <submittedName>
        <fullName evidence="2">Uncharacterized protein</fullName>
    </submittedName>
</protein>
<evidence type="ECO:0000313" key="3">
    <source>
        <dbReference type="Proteomes" id="UP000078397"/>
    </source>
</evidence>
<evidence type="ECO:0000313" key="2">
    <source>
        <dbReference type="EMBL" id="OWT43010.1"/>
    </source>
</evidence>
<evidence type="ECO:0000256" key="1">
    <source>
        <dbReference type="SAM" id="MobiDB-lite"/>
    </source>
</evidence>
<organism evidence="2 3">
    <name type="scientific">Pochonia chlamydosporia 170</name>
    <dbReference type="NCBI Taxonomy" id="1380566"/>
    <lineage>
        <taxon>Eukaryota</taxon>
        <taxon>Fungi</taxon>
        <taxon>Dikarya</taxon>
        <taxon>Ascomycota</taxon>
        <taxon>Pezizomycotina</taxon>
        <taxon>Sordariomycetes</taxon>
        <taxon>Hypocreomycetidae</taxon>
        <taxon>Hypocreales</taxon>
        <taxon>Clavicipitaceae</taxon>
        <taxon>Pochonia</taxon>
    </lineage>
</organism>
<reference evidence="2 3" key="1">
    <citation type="journal article" date="2016" name="PLoS Pathog.">
        <title>Biosynthesis of antibiotic leucinostatins in bio-control fungus Purpureocillium lilacinum and their inhibition on phytophthora revealed by genome mining.</title>
        <authorList>
            <person name="Wang G."/>
            <person name="Liu Z."/>
            <person name="Lin R."/>
            <person name="Li E."/>
            <person name="Mao Z."/>
            <person name="Ling J."/>
            <person name="Yang Y."/>
            <person name="Yin W.B."/>
            <person name="Xie B."/>
        </authorList>
    </citation>
    <scope>NUCLEOTIDE SEQUENCE [LARGE SCALE GENOMIC DNA]</scope>
    <source>
        <strain evidence="2">170</strain>
    </source>
</reference>
<sequence length="132" mass="14581">MYTGKGNRRPGTSRPSLEIIVRAKNAIFIVPLPTSGKNHGDNKRQPSHSMTAPGVWQPRSGNNKRVGPMGPDSYTFYHDRYLRSGLLVRSPREIHPPPLNCHSPVEQRFPDSDPAKKAAPSNAPPKILEPPS</sequence>
<keyword evidence="3" id="KW-1185">Reference proteome</keyword>
<feature type="region of interest" description="Disordered" evidence="1">
    <location>
        <begin position="89"/>
        <end position="132"/>
    </location>
</feature>
<dbReference type="RefSeq" id="XP_022285467.1">
    <property type="nucleotide sequence ID" value="XM_022429479.1"/>
</dbReference>